<dbReference type="GO" id="GO:0030001">
    <property type="term" value="P:metal ion transport"/>
    <property type="evidence" value="ECO:0007669"/>
    <property type="project" value="InterPro"/>
</dbReference>
<feature type="chain" id="PRO_5039593459" evidence="6">
    <location>
        <begin position="20"/>
        <end position="325"/>
    </location>
</feature>
<dbReference type="SUPFAM" id="SSF53807">
    <property type="entry name" value="Helical backbone' metal receptor"/>
    <property type="match status" value="1"/>
</dbReference>
<evidence type="ECO:0000256" key="5">
    <source>
        <dbReference type="SAM" id="MobiDB-lite"/>
    </source>
</evidence>
<evidence type="ECO:0000256" key="2">
    <source>
        <dbReference type="ARBA" id="ARBA00022448"/>
    </source>
</evidence>
<dbReference type="Gene3D" id="3.40.50.1980">
    <property type="entry name" value="Nitrogenase molybdenum iron protein domain"/>
    <property type="match status" value="2"/>
</dbReference>
<dbReference type="HOGENOM" id="CLU_016838_1_0_11"/>
<feature type="signal peptide" evidence="6">
    <location>
        <begin position="1"/>
        <end position="19"/>
    </location>
</feature>
<protein>
    <submittedName>
        <fullName evidence="7">ABC transporter substrate-binding protein</fullName>
    </submittedName>
</protein>
<dbReference type="InterPro" id="IPR006127">
    <property type="entry name" value="ZnuA-like"/>
</dbReference>
<evidence type="ECO:0000256" key="3">
    <source>
        <dbReference type="ARBA" id="ARBA00022729"/>
    </source>
</evidence>
<organism evidence="7 8">
    <name type="scientific">Brachybacterium phenoliresistens</name>
    <dbReference type="NCBI Taxonomy" id="396014"/>
    <lineage>
        <taxon>Bacteria</taxon>
        <taxon>Bacillati</taxon>
        <taxon>Actinomycetota</taxon>
        <taxon>Actinomycetes</taxon>
        <taxon>Micrococcales</taxon>
        <taxon>Dermabacteraceae</taxon>
        <taxon>Brachybacterium</taxon>
    </lineage>
</organism>
<keyword evidence="4" id="KW-0175">Coiled coil</keyword>
<evidence type="ECO:0000256" key="4">
    <source>
        <dbReference type="SAM" id="Coils"/>
    </source>
</evidence>
<keyword evidence="8" id="KW-1185">Reference proteome</keyword>
<evidence type="ECO:0000313" key="7">
    <source>
        <dbReference type="EMBL" id="EWS82635.1"/>
    </source>
</evidence>
<keyword evidence="3 6" id="KW-0732">Signal</keyword>
<evidence type="ECO:0000256" key="1">
    <source>
        <dbReference type="ARBA" id="ARBA00011028"/>
    </source>
</evidence>
<evidence type="ECO:0000256" key="6">
    <source>
        <dbReference type="SAM" id="SignalP"/>
    </source>
</evidence>
<name>Z9JW84_9MICO</name>
<dbReference type="Proteomes" id="UP000023067">
    <property type="component" value="Unassembled WGS sequence"/>
</dbReference>
<dbReference type="PATRIC" id="fig|396014.3.peg.251"/>
<dbReference type="eggNOG" id="COG0803">
    <property type="taxonomic scope" value="Bacteria"/>
</dbReference>
<dbReference type="InterPro" id="IPR050492">
    <property type="entry name" value="Bact_metal-bind_prot9"/>
</dbReference>
<dbReference type="STRING" id="396014.BF93_06260"/>
<keyword evidence="2" id="KW-0813">Transport</keyword>
<proteinExistence type="inferred from homology"/>
<comment type="similarity">
    <text evidence="1">Belongs to the bacterial solute-binding protein 9 family.</text>
</comment>
<evidence type="ECO:0000313" key="8">
    <source>
        <dbReference type="Proteomes" id="UP000023067"/>
    </source>
</evidence>
<dbReference type="Pfam" id="PF01297">
    <property type="entry name" value="ZnuA"/>
    <property type="match status" value="1"/>
</dbReference>
<feature type="compositionally biased region" description="Basic and acidic residues" evidence="5">
    <location>
        <begin position="149"/>
        <end position="163"/>
    </location>
</feature>
<reference evidence="7 8" key="1">
    <citation type="submission" date="2014-02" db="EMBL/GenBank/DDBJ databases">
        <title>Genome sequence of Brachybacterium phenoliresistens strain W13A50.</title>
        <authorList>
            <person name="Wang X."/>
        </authorList>
    </citation>
    <scope>NUCLEOTIDE SEQUENCE [LARGE SCALE GENOMIC DNA]</scope>
    <source>
        <strain evidence="7 8">W13A50</strain>
    </source>
</reference>
<dbReference type="PANTHER" id="PTHR42953:SF3">
    <property type="entry name" value="HIGH-AFFINITY ZINC UPTAKE SYSTEM PROTEIN ZNUA"/>
    <property type="match status" value="1"/>
</dbReference>
<sequence>MGRRAALGGGAALAAAALAACSGSGGASGDGTRVMTTAYALSYLVKTVAGDSAEVIDLAKPGVDAHGLELSVSEVSQLAGADLVVMIPGFQTAVDDALASHGSENALAVDSVIEMLPSDAAAAGHDEHAGESAEEHAEHAEEGSDAGGEEEHDHGDTDPHFWHDPSLMAQVAVAIGDRLAEIDPDSASTYRDNAQALSAELEALDKELEELFGAIDGPKPFVTSHTAFAYLAHRYGLEQIGITGVDPEVEPSPQRLLELESVIREEGVTTVFFETTASPKVAQTLADKLGITAAELDNLETQLDESVDYPAVMRSNAEALAASWR</sequence>
<dbReference type="GO" id="GO:0046872">
    <property type="term" value="F:metal ion binding"/>
    <property type="evidence" value="ECO:0007669"/>
    <property type="project" value="InterPro"/>
</dbReference>
<dbReference type="PROSITE" id="PS51257">
    <property type="entry name" value="PROKAR_LIPOPROTEIN"/>
    <property type="match status" value="1"/>
</dbReference>
<comment type="caution">
    <text evidence="7">The sequence shown here is derived from an EMBL/GenBank/DDBJ whole genome shotgun (WGS) entry which is preliminary data.</text>
</comment>
<dbReference type="EMBL" id="JDYK01000002">
    <property type="protein sequence ID" value="EWS82635.1"/>
    <property type="molecule type" value="Genomic_DNA"/>
</dbReference>
<accession>Z9JW84</accession>
<dbReference type="AlphaFoldDB" id="Z9JW84"/>
<feature type="coiled-coil region" evidence="4">
    <location>
        <begin position="187"/>
        <end position="214"/>
    </location>
</feature>
<dbReference type="PANTHER" id="PTHR42953">
    <property type="entry name" value="HIGH-AFFINITY ZINC UPTAKE SYSTEM PROTEIN ZNUA-RELATED"/>
    <property type="match status" value="1"/>
</dbReference>
<feature type="compositionally biased region" description="Basic and acidic residues" evidence="5">
    <location>
        <begin position="124"/>
        <end position="142"/>
    </location>
</feature>
<gene>
    <name evidence="7" type="ORF">BF93_06260</name>
</gene>
<feature type="region of interest" description="Disordered" evidence="5">
    <location>
        <begin position="122"/>
        <end position="163"/>
    </location>
</feature>